<dbReference type="PANTHER" id="PTHR33695:SF1">
    <property type="entry name" value="LIPOPROTEIN SIGNAL PEPTIDASE"/>
    <property type="match status" value="1"/>
</dbReference>
<keyword evidence="5 9" id="KW-0064">Aspartyl protease</keyword>
<sequence length="222" mass="24097">MERIVVCARPSRYQPLLAHPLGWTPVTQAPSSRPSAETADSRPARIRSRVVPWALAVLLGVVVLDQVTKWAVVEFLEPRTSYPVLGEFARLYLIRNSGAAFSMGEDATPVFAVIQLLAALLCVFLAFRVRTPWTVAAVGMIGGGAAGNFIDRVFRDPGGLHGHVVDFISLGDFAIFNVADSGITVGVIVYLIYGLFIEPKQQKDKADDADDADAATEQEEQK</sequence>
<dbReference type="InterPro" id="IPR001872">
    <property type="entry name" value="Peptidase_A8"/>
</dbReference>
<protein>
    <recommendedName>
        <fullName evidence="9">Lipoprotein signal peptidase</fullName>
        <ecNumber evidence="9">3.4.23.36</ecNumber>
    </recommendedName>
    <alternativeName>
        <fullName evidence="9">Prolipoprotein signal peptidase</fullName>
    </alternativeName>
    <alternativeName>
        <fullName evidence="9">Signal peptidase II</fullName>
        <shortName evidence="9">SPase II</shortName>
    </alternativeName>
</protein>
<dbReference type="eggNOG" id="COG0597">
    <property type="taxonomic scope" value="Bacteria"/>
</dbReference>
<evidence type="ECO:0000256" key="10">
    <source>
        <dbReference type="RuleBase" id="RU004181"/>
    </source>
</evidence>
<feature type="transmembrane region" description="Helical" evidence="9">
    <location>
        <begin position="174"/>
        <end position="196"/>
    </location>
</feature>
<keyword evidence="6 9" id="KW-0378">Hydrolase</keyword>
<dbReference type="EMBL" id="CP002917">
    <property type="protein sequence ID" value="AEK36532.1"/>
    <property type="molecule type" value="Genomic_DNA"/>
</dbReference>
<evidence type="ECO:0000256" key="8">
    <source>
        <dbReference type="ARBA" id="ARBA00023136"/>
    </source>
</evidence>
<dbReference type="HOGENOM" id="CLU_083252_2_1_11"/>
<dbReference type="PANTHER" id="PTHR33695">
    <property type="entry name" value="LIPOPROTEIN SIGNAL PEPTIDASE"/>
    <property type="match status" value="1"/>
</dbReference>
<dbReference type="GO" id="GO:0006508">
    <property type="term" value="P:proteolysis"/>
    <property type="evidence" value="ECO:0007669"/>
    <property type="project" value="UniProtKB-KW"/>
</dbReference>
<evidence type="ECO:0000256" key="3">
    <source>
        <dbReference type="ARBA" id="ARBA00022670"/>
    </source>
</evidence>
<dbReference type="KEGG" id="cva:CVAR_1176"/>
<evidence type="ECO:0000313" key="12">
    <source>
        <dbReference type="EMBL" id="AEK36532.1"/>
    </source>
</evidence>
<organism evidence="12 13">
    <name type="scientific">Corynebacterium variabile (strain DSM 44702 / CIP 107183 / JCM 12073 / NCIMB 30131)</name>
    <name type="common">Corynebacterium mooreparkense</name>
    <dbReference type="NCBI Taxonomy" id="858619"/>
    <lineage>
        <taxon>Bacteria</taxon>
        <taxon>Bacillati</taxon>
        <taxon>Actinomycetota</taxon>
        <taxon>Actinomycetes</taxon>
        <taxon>Mycobacteriales</taxon>
        <taxon>Corynebacteriaceae</taxon>
        <taxon>Corynebacterium</taxon>
    </lineage>
</organism>
<evidence type="ECO:0000256" key="11">
    <source>
        <dbReference type="SAM" id="MobiDB-lite"/>
    </source>
</evidence>
<feature type="transmembrane region" description="Helical" evidence="9">
    <location>
        <begin position="50"/>
        <end position="72"/>
    </location>
</feature>
<feature type="active site" evidence="9">
    <location>
        <position position="166"/>
    </location>
</feature>
<feature type="transmembrane region" description="Helical" evidence="9">
    <location>
        <begin position="107"/>
        <end position="127"/>
    </location>
</feature>
<dbReference type="GO" id="GO:0005886">
    <property type="term" value="C:plasma membrane"/>
    <property type="evidence" value="ECO:0007669"/>
    <property type="project" value="UniProtKB-SubCell"/>
</dbReference>
<dbReference type="AlphaFoldDB" id="G0HAC5"/>
<dbReference type="NCBIfam" id="TIGR00077">
    <property type="entry name" value="lspA"/>
    <property type="match status" value="1"/>
</dbReference>
<evidence type="ECO:0000256" key="1">
    <source>
        <dbReference type="ARBA" id="ARBA00006139"/>
    </source>
</evidence>
<proteinExistence type="inferred from homology"/>
<keyword evidence="2 9" id="KW-1003">Cell membrane</keyword>
<evidence type="ECO:0000256" key="4">
    <source>
        <dbReference type="ARBA" id="ARBA00022692"/>
    </source>
</evidence>
<name>G0HAC5_CORVD</name>
<evidence type="ECO:0000256" key="2">
    <source>
        <dbReference type="ARBA" id="ARBA00022475"/>
    </source>
</evidence>
<feature type="compositionally biased region" description="Acidic residues" evidence="11">
    <location>
        <begin position="207"/>
        <end position="222"/>
    </location>
</feature>
<evidence type="ECO:0000256" key="5">
    <source>
        <dbReference type="ARBA" id="ARBA00022750"/>
    </source>
</evidence>
<dbReference type="HAMAP" id="MF_00161">
    <property type="entry name" value="LspA"/>
    <property type="match status" value="1"/>
</dbReference>
<keyword evidence="3 9" id="KW-0645">Protease</keyword>
<evidence type="ECO:0000256" key="9">
    <source>
        <dbReference type="HAMAP-Rule" id="MF_00161"/>
    </source>
</evidence>
<comment type="similarity">
    <text evidence="1 9 10">Belongs to the peptidase A8 family.</text>
</comment>
<dbReference type="PRINTS" id="PR00781">
    <property type="entry name" value="LIPOSIGPTASE"/>
</dbReference>
<feature type="active site" evidence="9">
    <location>
        <position position="180"/>
    </location>
</feature>
<comment type="pathway">
    <text evidence="9">Protein modification; lipoprotein biosynthesis (signal peptide cleavage).</text>
</comment>
<keyword evidence="4 9" id="KW-0812">Transmembrane</keyword>
<dbReference type="Pfam" id="PF01252">
    <property type="entry name" value="Peptidase_A8"/>
    <property type="match status" value="1"/>
</dbReference>
<keyword evidence="7 9" id="KW-1133">Transmembrane helix</keyword>
<comment type="subcellular location">
    <subcellularLocation>
        <location evidence="9">Cell membrane</location>
        <topology evidence="9">Multi-pass membrane protein</topology>
    </subcellularLocation>
</comment>
<gene>
    <name evidence="9" type="primary">lspA</name>
    <name evidence="12" type="ordered locus">CVAR_1176</name>
</gene>
<dbReference type="Proteomes" id="UP000006659">
    <property type="component" value="Chromosome"/>
</dbReference>
<dbReference type="GO" id="GO:0004190">
    <property type="term" value="F:aspartic-type endopeptidase activity"/>
    <property type="evidence" value="ECO:0007669"/>
    <property type="project" value="UniProtKB-UniRule"/>
</dbReference>
<keyword evidence="8 9" id="KW-0472">Membrane</keyword>
<evidence type="ECO:0000313" key="13">
    <source>
        <dbReference type="Proteomes" id="UP000006659"/>
    </source>
</evidence>
<dbReference type="STRING" id="858619.CVAR_1176"/>
<feature type="region of interest" description="Disordered" evidence="11">
    <location>
        <begin position="201"/>
        <end position="222"/>
    </location>
</feature>
<feature type="transmembrane region" description="Helical" evidence="9">
    <location>
        <begin position="134"/>
        <end position="154"/>
    </location>
</feature>
<accession>G0HAC5</accession>
<dbReference type="EC" id="3.4.23.36" evidence="9"/>
<comment type="catalytic activity">
    <reaction evidence="9">
        <text>Release of signal peptides from bacterial membrane prolipoproteins. Hydrolyzes -Xaa-Yaa-Zaa-|-(S,diacylglyceryl)Cys-, in which Xaa is hydrophobic (preferably Leu), and Yaa (Ala or Ser) and Zaa (Gly or Ala) have small, neutral side chains.</text>
        <dbReference type="EC" id="3.4.23.36"/>
    </reaction>
</comment>
<comment type="function">
    <text evidence="9">This protein specifically catalyzes the removal of signal peptides from prolipoproteins.</text>
</comment>
<dbReference type="UniPathway" id="UPA00665"/>
<evidence type="ECO:0000256" key="6">
    <source>
        <dbReference type="ARBA" id="ARBA00022801"/>
    </source>
</evidence>
<evidence type="ECO:0000256" key="7">
    <source>
        <dbReference type="ARBA" id="ARBA00022989"/>
    </source>
</evidence>
<reference evidence="12 13" key="1">
    <citation type="journal article" date="2011" name="BMC Genomics">
        <title>Complete genome sequence of Corynebacterium variabile DSM 44702 isolated from the surface of smear-ripened cheeses and insights into cheese ripening and flavor generation.</title>
        <authorList>
            <person name="Schroeder J."/>
            <person name="Maus I."/>
            <person name="Trost E."/>
            <person name="Tauch A."/>
        </authorList>
    </citation>
    <scope>NUCLEOTIDE SEQUENCE [LARGE SCALE GENOMIC DNA]</scope>
    <source>
        <strain evidence="13">DSM 44702 / JCM 12073 / NCIMB 30131</strain>
    </source>
</reference>